<dbReference type="OrthoDB" id="1971292at2"/>
<dbReference type="InterPro" id="IPR045394">
    <property type="entry name" value="Abhydrolase_dom"/>
</dbReference>
<keyword evidence="1" id="KW-0732">Signal</keyword>
<dbReference type="ESTHER" id="9gamm-a0a2n5y4i0">
    <property type="family name" value="Abhydrolase_10"/>
</dbReference>
<dbReference type="AlphaFoldDB" id="A0A2N5Y4I0"/>
<feature type="signal peptide" evidence="1">
    <location>
        <begin position="1"/>
        <end position="20"/>
    </location>
</feature>
<reference evidence="4" key="1">
    <citation type="submission" date="2017-11" db="EMBL/GenBank/DDBJ databases">
        <title>The draft genome sequence of Chromatocurvus sp. F02.</title>
        <authorList>
            <person name="Du Z.-J."/>
            <person name="Chang Y.-Q."/>
        </authorList>
    </citation>
    <scope>NUCLEOTIDE SEQUENCE [LARGE SCALE GENOMIC DNA]</scope>
    <source>
        <strain evidence="4">F02</strain>
    </source>
</reference>
<comment type="caution">
    <text evidence="3">The sequence shown here is derived from an EMBL/GenBank/DDBJ whole genome shotgun (WGS) entry which is preliminary data.</text>
</comment>
<evidence type="ECO:0000259" key="2">
    <source>
        <dbReference type="Pfam" id="PF20091"/>
    </source>
</evidence>
<feature type="domain" description="Alpha/beta hydrolase" evidence="2">
    <location>
        <begin position="52"/>
        <end position="488"/>
    </location>
</feature>
<dbReference type="PROSITE" id="PS51257">
    <property type="entry name" value="PROKAR_LIPOPROTEIN"/>
    <property type="match status" value="1"/>
</dbReference>
<organism evidence="3 4">
    <name type="scientific">Kineobactrum sediminis</name>
    <dbReference type="NCBI Taxonomy" id="1905677"/>
    <lineage>
        <taxon>Bacteria</taxon>
        <taxon>Pseudomonadati</taxon>
        <taxon>Pseudomonadota</taxon>
        <taxon>Gammaproteobacteria</taxon>
        <taxon>Cellvibrionales</taxon>
        <taxon>Halieaceae</taxon>
        <taxon>Kineobactrum</taxon>
    </lineage>
</organism>
<feature type="chain" id="PRO_5014626560" description="Alpha/beta hydrolase domain-containing protein" evidence="1">
    <location>
        <begin position="21"/>
        <end position="500"/>
    </location>
</feature>
<dbReference type="EMBL" id="PKLZ01000003">
    <property type="protein sequence ID" value="PLW83282.1"/>
    <property type="molecule type" value="Genomic_DNA"/>
</dbReference>
<evidence type="ECO:0000313" key="3">
    <source>
        <dbReference type="EMBL" id="PLW83282.1"/>
    </source>
</evidence>
<gene>
    <name evidence="3" type="ORF">CWI75_07715</name>
</gene>
<evidence type="ECO:0000313" key="4">
    <source>
        <dbReference type="Proteomes" id="UP000234845"/>
    </source>
</evidence>
<sequence length="500" mass="53752">MKDNKIRLTLALGLTAVLLAACSDSNDSPATPVEPTFLAIAQPLVEDPPEVGQPSLLATTFDLADVGYEQREFFLSGDASAFTNLSELGVDGAWEVEAGETAPYRTRVIIYRPIDPADFSGTVMMEWLNVTAGFETPPSYGSGHVEILRSGHVWVGVSAQLIGIEGSDRGLLPLHLKAANPERYESLAHPGDSFSYDIFSQAAQALREPETTDLLPGLAVERLIALGESQSAGRLVSYINAIQPLYNPFDGYMVHSRGGSSSALAQEPLTAIPTPDGVRIRTDINVPVLNFQTETDLLVLGSVSSRQDDNDRFRLWETTGSAHGDYYSFVSGRADTGEDPQFAVVVEVDSIFGFINCDQPMNAGSMPWIFNAALRSLDTWVRDGTAPPEAPRLDLNDSMTAFIKDELGNVTGGIRTPYVDSAAAILSGENQSGRESFCFLFGSTALFDATQMAQLYVDQAGYEAAVSEAADDAVAKGFLLAEDAERIKAAATLQWQALGT</sequence>
<accession>A0A2N5Y4I0</accession>
<evidence type="ECO:0000256" key="1">
    <source>
        <dbReference type="SAM" id="SignalP"/>
    </source>
</evidence>
<dbReference type="Pfam" id="PF20091">
    <property type="entry name" value="Abhydrolase_10"/>
    <property type="match status" value="1"/>
</dbReference>
<keyword evidence="4" id="KW-1185">Reference proteome</keyword>
<protein>
    <recommendedName>
        <fullName evidence="2">Alpha/beta hydrolase domain-containing protein</fullName>
    </recommendedName>
</protein>
<name>A0A2N5Y4I0_9GAMM</name>
<proteinExistence type="predicted"/>
<dbReference type="RefSeq" id="WP_101520883.1">
    <property type="nucleotide sequence ID" value="NZ_PKLZ01000003.1"/>
</dbReference>
<dbReference type="Proteomes" id="UP000234845">
    <property type="component" value="Unassembled WGS sequence"/>
</dbReference>